<dbReference type="Pfam" id="PF02308">
    <property type="entry name" value="MgtC"/>
    <property type="match status" value="1"/>
</dbReference>
<keyword evidence="1" id="KW-1133">Transmembrane helix</keyword>
<dbReference type="RefSeq" id="WP_395815592.1">
    <property type="nucleotide sequence ID" value="NZ_CP043494.1"/>
</dbReference>
<dbReference type="EMBL" id="CP043494">
    <property type="protein sequence ID" value="WNG43835.1"/>
    <property type="molecule type" value="Genomic_DNA"/>
</dbReference>
<proteinExistence type="predicted"/>
<name>A0ABY9WJS8_9BACT</name>
<accession>A0ABY9WJS8</accession>
<evidence type="ECO:0000259" key="2">
    <source>
        <dbReference type="Pfam" id="PF02308"/>
    </source>
</evidence>
<dbReference type="PANTHER" id="PTHR39084:SF1">
    <property type="entry name" value="DUF4010 DOMAIN-CONTAINING PROTEIN"/>
    <property type="match status" value="1"/>
</dbReference>
<sequence>MDTYEPFLSLGLVLASGFLIGQEREYSAPDPREGRESFLGGSRTYPLVSLAGAASVLVARQFGPWLMLLSLAALGALLVVSYAGDVRQGRSHGLTSEVALLLSYLLGALALTQEVLGPGGPRASCVRGARWR</sequence>
<dbReference type="PANTHER" id="PTHR39084">
    <property type="entry name" value="MEMBRANE PROTEIN-RELATED"/>
    <property type="match status" value="1"/>
</dbReference>
<evidence type="ECO:0000313" key="3">
    <source>
        <dbReference type="EMBL" id="WNG43835.1"/>
    </source>
</evidence>
<dbReference type="Proteomes" id="UP001611383">
    <property type="component" value="Chromosome"/>
</dbReference>
<reference evidence="3 4" key="1">
    <citation type="submission" date="2019-08" db="EMBL/GenBank/DDBJ databases">
        <title>Archangium and Cystobacter genomes.</title>
        <authorList>
            <person name="Chen I.-C.K."/>
            <person name="Wielgoss S."/>
        </authorList>
    </citation>
    <scope>NUCLEOTIDE SEQUENCE [LARGE SCALE GENOMIC DNA]</scope>
    <source>
        <strain evidence="3 4">Cbm 6</strain>
    </source>
</reference>
<feature type="transmembrane region" description="Helical" evidence="1">
    <location>
        <begin position="65"/>
        <end position="82"/>
    </location>
</feature>
<keyword evidence="1" id="KW-0812">Transmembrane</keyword>
<protein>
    <submittedName>
        <fullName evidence="3">MgtC/SapB family protein</fullName>
    </submittedName>
</protein>
<evidence type="ECO:0000256" key="1">
    <source>
        <dbReference type="SAM" id="Phobius"/>
    </source>
</evidence>
<dbReference type="InterPro" id="IPR049177">
    <property type="entry name" value="MgtC_SapB_SrpB_YhiD_N"/>
</dbReference>
<keyword evidence="4" id="KW-1185">Reference proteome</keyword>
<organism evidence="3 4">
    <name type="scientific">Archangium minus</name>
    <dbReference type="NCBI Taxonomy" id="83450"/>
    <lineage>
        <taxon>Bacteria</taxon>
        <taxon>Pseudomonadati</taxon>
        <taxon>Myxococcota</taxon>
        <taxon>Myxococcia</taxon>
        <taxon>Myxococcales</taxon>
        <taxon>Cystobacterineae</taxon>
        <taxon>Archangiaceae</taxon>
        <taxon>Archangium</taxon>
    </lineage>
</organism>
<gene>
    <name evidence="3" type="ORF">F0U60_06780</name>
</gene>
<feature type="domain" description="MgtC/SapB/SrpB/YhiD N-terminal" evidence="2">
    <location>
        <begin position="11"/>
        <end position="115"/>
    </location>
</feature>
<evidence type="ECO:0000313" key="4">
    <source>
        <dbReference type="Proteomes" id="UP001611383"/>
    </source>
</evidence>
<keyword evidence="1" id="KW-0472">Membrane</keyword>